<dbReference type="Gene3D" id="3.30.420.10">
    <property type="entry name" value="Ribonuclease H-like superfamily/Ribonuclease H"/>
    <property type="match status" value="1"/>
</dbReference>
<dbReference type="EMBL" id="VCMV01000025">
    <property type="protein sequence ID" value="KAB0266017.1"/>
    <property type="molecule type" value="Genomic_DNA"/>
</dbReference>
<dbReference type="PANTHER" id="PTHR10642">
    <property type="entry name" value="RIBONUCLEASE H1"/>
    <property type="match status" value="1"/>
</dbReference>
<dbReference type="PANTHER" id="PTHR10642:SF26">
    <property type="entry name" value="RIBONUCLEASE H1"/>
    <property type="match status" value="1"/>
</dbReference>
<evidence type="ECO:0000256" key="9">
    <source>
        <dbReference type="ARBA" id="ARBA00022801"/>
    </source>
</evidence>
<evidence type="ECO:0000256" key="5">
    <source>
        <dbReference type="ARBA" id="ARBA00012180"/>
    </source>
</evidence>
<comment type="caution">
    <text evidence="12">The sequence shown here is derived from an EMBL/GenBank/DDBJ whole genome shotgun (WGS) entry which is preliminary data.</text>
</comment>
<dbReference type="EC" id="3.1.26.4" evidence="5"/>
<evidence type="ECO:0000313" key="12">
    <source>
        <dbReference type="EMBL" id="KAB0266017.1"/>
    </source>
</evidence>
<name>A0A5N3P8H2_9HYPH</name>
<evidence type="ECO:0000259" key="11">
    <source>
        <dbReference type="PROSITE" id="PS50879"/>
    </source>
</evidence>
<comment type="subunit">
    <text evidence="4">Monomer.</text>
</comment>
<accession>A0A5N3P8H2</accession>
<dbReference type="RefSeq" id="WP_150946423.1">
    <property type="nucleotide sequence ID" value="NZ_VCMV01000025.1"/>
</dbReference>
<dbReference type="InterPro" id="IPR022892">
    <property type="entry name" value="RNaseHI"/>
</dbReference>
<gene>
    <name evidence="12" type="ORF">FEZ63_16460</name>
</gene>
<evidence type="ECO:0000256" key="8">
    <source>
        <dbReference type="ARBA" id="ARBA00022759"/>
    </source>
</evidence>
<dbReference type="GO" id="GO:0043137">
    <property type="term" value="P:DNA replication, removal of RNA primer"/>
    <property type="evidence" value="ECO:0007669"/>
    <property type="project" value="TreeGrafter"/>
</dbReference>
<keyword evidence="6" id="KW-0540">Nuclease</keyword>
<keyword evidence="9" id="KW-0378">Hydrolase</keyword>
<dbReference type="Proteomes" id="UP000325684">
    <property type="component" value="Unassembled WGS sequence"/>
</dbReference>
<proteinExistence type="inferred from homology"/>
<dbReference type="Pfam" id="PF00075">
    <property type="entry name" value="RNase_H"/>
    <property type="match status" value="1"/>
</dbReference>
<dbReference type="AlphaFoldDB" id="A0A5N3P8H2"/>
<evidence type="ECO:0000256" key="10">
    <source>
        <dbReference type="ARBA" id="ARBA00022842"/>
    </source>
</evidence>
<comment type="catalytic activity">
    <reaction evidence="1">
        <text>Endonucleolytic cleavage to 5'-phosphomonoester.</text>
        <dbReference type="EC" id="3.1.26.4"/>
    </reaction>
</comment>
<protein>
    <recommendedName>
        <fullName evidence="5">ribonuclease H</fullName>
        <ecNumber evidence="5">3.1.26.4</ecNumber>
    </recommendedName>
</protein>
<keyword evidence="10" id="KW-0460">Magnesium</keyword>
<keyword evidence="8" id="KW-0255">Endonuclease</keyword>
<dbReference type="SUPFAM" id="SSF53098">
    <property type="entry name" value="Ribonuclease H-like"/>
    <property type="match status" value="1"/>
</dbReference>
<evidence type="ECO:0000256" key="3">
    <source>
        <dbReference type="ARBA" id="ARBA00005300"/>
    </source>
</evidence>
<keyword evidence="13" id="KW-1185">Reference proteome</keyword>
<sequence length="200" mass="21667">MNQSTVATLASEALPAASEALPAWEAWCDGSSLDNPGYAGWAVYVRRPDGTAFTKHGSGCKKRSNNEAELYALIQAISSIPVDTSAVARSDSTYAVNAATKWRTSWTAKGMRTAGGTPVANADMVQRLWEELDRRPLVRVEWCRGHSGIEGNELVDGLARRAAEAVRAGGKPVRVEIIEIPATTQRRHCEVLRHQSPIPS</sequence>
<dbReference type="InterPro" id="IPR012337">
    <property type="entry name" value="RNaseH-like_sf"/>
</dbReference>
<dbReference type="GO" id="GO:0003676">
    <property type="term" value="F:nucleic acid binding"/>
    <property type="evidence" value="ECO:0007669"/>
    <property type="project" value="InterPro"/>
</dbReference>
<evidence type="ECO:0000256" key="2">
    <source>
        <dbReference type="ARBA" id="ARBA00001946"/>
    </source>
</evidence>
<evidence type="ECO:0000313" key="13">
    <source>
        <dbReference type="Proteomes" id="UP000325684"/>
    </source>
</evidence>
<evidence type="ECO:0000256" key="1">
    <source>
        <dbReference type="ARBA" id="ARBA00000077"/>
    </source>
</evidence>
<evidence type="ECO:0000256" key="6">
    <source>
        <dbReference type="ARBA" id="ARBA00022722"/>
    </source>
</evidence>
<dbReference type="InterPro" id="IPR002156">
    <property type="entry name" value="RNaseH_domain"/>
</dbReference>
<dbReference type="InterPro" id="IPR050092">
    <property type="entry name" value="RNase_H"/>
</dbReference>
<dbReference type="GO" id="GO:0046872">
    <property type="term" value="F:metal ion binding"/>
    <property type="evidence" value="ECO:0007669"/>
    <property type="project" value="UniProtKB-KW"/>
</dbReference>
<dbReference type="InterPro" id="IPR036397">
    <property type="entry name" value="RNaseH_sf"/>
</dbReference>
<dbReference type="PROSITE" id="PS50879">
    <property type="entry name" value="RNASE_H_1"/>
    <property type="match status" value="1"/>
</dbReference>
<reference evidence="12 13" key="1">
    <citation type="journal article" date="2019" name="Microorganisms">
        <title>Genome Insights into the Novel Species Microvirga brassicacearum, a Rapeseed Endophyte with Biotechnological Potential.</title>
        <authorList>
            <person name="Jimenez-Gomez A."/>
            <person name="Saati-Santamaria Z."/>
            <person name="Igual J.M."/>
            <person name="Rivas R."/>
            <person name="Mateos P.F."/>
            <person name="Garcia-Fraile P."/>
        </authorList>
    </citation>
    <scope>NUCLEOTIDE SEQUENCE [LARGE SCALE GENOMIC DNA]</scope>
    <source>
        <strain evidence="12 13">CDVBN77</strain>
    </source>
</reference>
<feature type="domain" description="RNase H type-1" evidence="11">
    <location>
        <begin position="20"/>
        <end position="164"/>
    </location>
</feature>
<comment type="similarity">
    <text evidence="3">Belongs to the RNase H family.</text>
</comment>
<organism evidence="12 13">
    <name type="scientific">Microvirga brassicacearum</name>
    <dbReference type="NCBI Taxonomy" id="2580413"/>
    <lineage>
        <taxon>Bacteria</taxon>
        <taxon>Pseudomonadati</taxon>
        <taxon>Pseudomonadota</taxon>
        <taxon>Alphaproteobacteria</taxon>
        <taxon>Hyphomicrobiales</taxon>
        <taxon>Methylobacteriaceae</taxon>
        <taxon>Microvirga</taxon>
    </lineage>
</organism>
<dbReference type="GO" id="GO:0004523">
    <property type="term" value="F:RNA-DNA hybrid ribonuclease activity"/>
    <property type="evidence" value="ECO:0007669"/>
    <property type="project" value="UniProtKB-EC"/>
</dbReference>
<evidence type="ECO:0000256" key="7">
    <source>
        <dbReference type="ARBA" id="ARBA00022723"/>
    </source>
</evidence>
<comment type="cofactor">
    <cofactor evidence="2">
        <name>Mg(2+)</name>
        <dbReference type="ChEBI" id="CHEBI:18420"/>
    </cofactor>
</comment>
<dbReference type="CDD" id="cd09278">
    <property type="entry name" value="RNase_HI_prokaryote_like"/>
    <property type="match status" value="1"/>
</dbReference>
<dbReference type="OrthoDB" id="8082643at2"/>
<evidence type="ECO:0000256" key="4">
    <source>
        <dbReference type="ARBA" id="ARBA00011245"/>
    </source>
</evidence>
<keyword evidence="7" id="KW-0479">Metal-binding</keyword>